<feature type="domain" description="6-hydroxymethylpterin diphosphokinase MptE-like" evidence="1">
    <location>
        <begin position="25"/>
        <end position="196"/>
    </location>
</feature>
<evidence type="ECO:0000313" key="2">
    <source>
        <dbReference type="EMBL" id="VAX27203.1"/>
    </source>
</evidence>
<organism evidence="2">
    <name type="scientific">hydrothermal vent metagenome</name>
    <dbReference type="NCBI Taxonomy" id="652676"/>
    <lineage>
        <taxon>unclassified sequences</taxon>
        <taxon>metagenomes</taxon>
        <taxon>ecological metagenomes</taxon>
    </lineage>
</organism>
<sequence>MNKDGHIQEVKSATSLRFNELWKQNFQSNQSALSRNPGVKSLKNKFKNLPGIVVGAGPSLDKNIQLLSQAKDKAVIIASDAALKPLIVNSIVPSFVACLDPQADIAKFFKGVDTRGMTLIAPSIVHPRVLDLWAGGVVFYSKFAPDIATLTQIQKQAPHLGHLTPGGTVLSIAYDLAFQMGTNPILFVGQDLSYPRTKTHSRAGENADENLATTFMRQQENMVLETDIHGRRLPTLKAMAVSKQWFDWAFTTWKRDSPVTIINCSEAGILRDHCDRMLLGEAIYKFCRKKVNIAWALKKALNRKKTA</sequence>
<evidence type="ECO:0000259" key="1">
    <source>
        <dbReference type="Pfam" id="PF01973"/>
    </source>
</evidence>
<dbReference type="PANTHER" id="PTHR41786:SF1">
    <property type="entry name" value="6-HYDROXYMETHYLPTERIN DIPHOSPHOKINASE MPTE-LIKE DOMAIN-CONTAINING PROTEIN"/>
    <property type="match status" value="1"/>
</dbReference>
<dbReference type="PANTHER" id="PTHR41786">
    <property type="entry name" value="MOTILITY ACCESSORY FACTOR MAF"/>
    <property type="match status" value="1"/>
</dbReference>
<proteinExistence type="predicted"/>
<protein>
    <recommendedName>
        <fullName evidence="1">6-hydroxymethylpterin diphosphokinase MptE-like domain-containing protein</fullName>
    </recommendedName>
</protein>
<accession>A0A3B1CRB1</accession>
<dbReference type="Pfam" id="PF01973">
    <property type="entry name" value="MptE-like"/>
    <property type="match status" value="1"/>
</dbReference>
<gene>
    <name evidence="2" type="ORF">MNBD_NITROSPINAE05-363</name>
</gene>
<name>A0A3B1CRB1_9ZZZZ</name>
<dbReference type="EMBL" id="UOGG01000023">
    <property type="protein sequence ID" value="VAX27203.1"/>
    <property type="molecule type" value="Genomic_DNA"/>
</dbReference>
<reference evidence="2" key="1">
    <citation type="submission" date="2018-06" db="EMBL/GenBank/DDBJ databases">
        <authorList>
            <person name="Zhirakovskaya E."/>
        </authorList>
    </citation>
    <scope>NUCLEOTIDE SEQUENCE</scope>
</reference>
<dbReference type="InterPro" id="IPR002826">
    <property type="entry name" value="MptE-like"/>
</dbReference>
<dbReference type="AlphaFoldDB" id="A0A3B1CRB1"/>